<keyword evidence="1" id="KW-0560">Oxidoreductase</keyword>
<proteinExistence type="predicted"/>
<reference evidence="1 2" key="1">
    <citation type="journal article" date="2018" name="Nat. Genet.">
        <title>The Rosa genome provides new insights in the design of modern roses.</title>
        <authorList>
            <person name="Bendahmane M."/>
        </authorList>
    </citation>
    <scope>NUCLEOTIDE SEQUENCE [LARGE SCALE GENOMIC DNA]</scope>
    <source>
        <strain evidence="2">cv. Old Blush</strain>
    </source>
</reference>
<dbReference type="SUPFAM" id="SSF48168">
    <property type="entry name" value="R1 subunit of ribonucleotide reductase, N-terminal domain"/>
    <property type="match status" value="1"/>
</dbReference>
<evidence type="ECO:0000313" key="1">
    <source>
        <dbReference type="EMBL" id="PRQ35913.1"/>
    </source>
</evidence>
<protein>
    <submittedName>
        <fullName evidence="1">Putative ribonucleoside-diphosphate reductase</fullName>
        <ecNumber evidence="1">1.17.4.1</ecNumber>
    </submittedName>
</protein>
<dbReference type="Gramene" id="PRQ35913">
    <property type="protein sequence ID" value="PRQ35913"/>
    <property type="gene ID" value="RchiOBHm_Chr4g0385701"/>
</dbReference>
<name>A0A2P6QP45_ROSCH</name>
<organism evidence="1 2">
    <name type="scientific">Rosa chinensis</name>
    <name type="common">China rose</name>
    <dbReference type="NCBI Taxonomy" id="74649"/>
    <lineage>
        <taxon>Eukaryota</taxon>
        <taxon>Viridiplantae</taxon>
        <taxon>Streptophyta</taxon>
        <taxon>Embryophyta</taxon>
        <taxon>Tracheophyta</taxon>
        <taxon>Spermatophyta</taxon>
        <taxon>Magnoliopsida</taxon>
        <taxon>eudicotyledons</taxon>
        <taxon>Gunneridae</taxon>
        <taxon>Pentapetalae</taxon>
        <taxon>rosids</taxon>
        <taxon>fabids</taxon>
        <taxon>Rosales</taxon>
        <taxon>Rosaceae</taxon>
        <taxon>Rosoideae</taxon>
        <taxon>Rosoideae incertae sedis</taxon>
        <taxon>Rosa</taxon>
    </lineage>
</organism>
<keyword evidence="2" id="KW-1185">Reference proteome</keyword>
<dbReference type="EMBL" id="PDCK01000042">
    <property type="protein sequence ID" value="PRQ35913.1"/>
    <property type="molecule type" value="Genomic_DNA"/>
</dbReference>
<dbReference type="STRING" id="74649.A0A2P6QP45"/>
<dbReference type="Gene3D" id="3.20.70.20">
    <property type="match status" value="1"/>
</dbReference>
<dbReference type="Proteomes" id="UP000238479">
    <property type="component" value="Chromosome 4"/>
</dbReference>
<sequence>MGLASSIATRFWWPRRSASESTRASPLASLMNWLLRPPTMHPDYACLAARIVVSNLHKNTKKSFSETVKIMYNHVNDRSGLEAPLIADDVYEIIMKLDDIKKMQ</sequence>
<dbReference type="GO" id="GO:0004748">
    <property type="term" value="F:ribonucleoside-diphosphate reductase activity, thioredoxin disulfide as acceptor"/>
    <property type="evidence" value="ECO:0007669"/>
    <property type="project" value="UniProtKB-EC"/>
</dbReference>
<gene>
    <name evidence="1" type="ORF">RchiOBHm_Chr4g0385701</name>
</gene>
<dbReference type="EC" id="1.17.4.1" evidence="1"/>
<comment type="caution">
    <text evidence="1">The sequence shown here is derived from an EMBL/GenBank/DDBJ whole genome shotgun (WGS) entry which is preliminary data.</text>
</comment>
<evidence type="ECO:0000313" key="2">
    <source>
        <dbReference type="Proteomes" id="UP000238479"/>
    </source>
</evidence>
<accession>A0A2P6QP45</accession>
<dbReference type="AlphaFoldDB" id="A0A2P6QP45"/>
<dbReference type="InterPro" id="IPR008926">
    <property type="entry name" value="RNR_R1-su_N"/>
</dbReference>